<keyword evidence="2" id="KW-0378">Hydrolase</keyword>
<evidence type="ECO:0000313" key="3">
    <source>
        <dbReference type="Proteomes" id="UP000502699"/>
    </source>
</evidence>
<dbReference type="InterPro" id="IPR011335">
    <property type="entry name" value="Restrct_endonuc-II-like"/>
</dbReference>
<dbReference type="PANTHER" id="PTHR36558">
    <property type="entry name" value="GLR1098 PROTEIN"/>
    <property type="match status" value="1"/>
</dbReference>
<dbReference type="PANTHER" id="PTHR36558:SF1">
    <property type="entry name" value="RESTRICTION ENDONUCLEASE DOMAIN-CONTAINING PROTEIN-RELATED"/>
    <property type="match status" value="1"/>
</dbReference>
<dbReference type="RefSeq" id="WP_166270119.1">
    <property type="nucleotide sequence ID" value="NZ_CP048029.1"/>
</dbReference>
<dbReference type="Pfam" id="PF05685">
    <property type="entry name" value="Uma2"/>
    <property type="match status" value="1"/>
</dbReference>
<dbReference type="EMBL" id="CP048029">
    <property type="protein sequence ID" value="QIK37351.1"/>
    <property type="molecule type" value="Genomic_DNA"/>
</dbReference>
<organism evidence="2 3">
    <name type="scientific">Caldichromatium japonicum</name>
    <dbReference type="NCBI Taxonomy" id="2699430"/>
    <lineage>
        <taxon>Bacteria</taxon>
        <taxon>Pseudomonadati</taxon>
        <taxon>Pseudomonadota</taxon>
        <taxon>Gammaproteobacteria</taxon>
        <taxon>Chromatiales</taxon>
        <taxon>Chromatiaceae</taxon>
        <taxon>Caldichromatium</taxon>
    </lineage>
</organism>
<sequence length="196" mass="21934">MLQPASKSGRFTYADYCRWPEGERWELIDGQAFAMSPAPSRLHQEFVVELAAQIHPKLANSSCRVYVAPFDVRLPHAQESDDEIDTVVQPDLAVICDPTKLDDKGCRGAPDWIIEILSPSSAAHDHIRKRALYERHGVREYWLLHPSDRLLTIYRLGPDGSFGKPEVAELTGFTAVGIFPGLEINWPGPEAMEGPQ</sequence>
<dbReference type="InterPro" id="IPR008538">
    <property type="entry name" value="Uma2"/>
</dbReference>
<name>A0A6G7VBF9_9GAMM</name>
<reference evidence="3" key="1">
    <citation type="submission" date="2020-01" db="EMBL/GenBank/DDBJ databases">
        <title>Caldichromatium gen. nov., sp. nov., a thermophilic purple sulfur bacterium member of the family Chromatiaceae isolated from Nakabusa hot spring, Japan.</title>
        <authorList>
            <person name="Saini M.K."/>
            <person name="Hanada S."/>
            <person name="Tank M."/>
        </authorList>
    </citation>
    <scope>NUCLEOTIDE SEQUENCE [LARGE SCALE GENOMIC DNA]</scope>
    <source>
        <strain evidence="3">No.7</strain>
    </source>
</reference>
<evidence type="ECO:0000313" key="2">
    <source>
        <dbReference type="EMBL" id="QIK37351.1"/>
    </source>
</evidence>
<dbReference type="Gene3D" id="3.90.1570.10">
    <property type="entry name" value="tt1808, chain A"/>
    <property type="match status" value="1"/>
</dbReference>
<dbReference type="Proteomes" id="UP000502699">
    <property type="component" value="Chromosome"/>
</dbReference>
<dbReference type="GO" id="GO:0004519">
    <property type="term" value="F:endonuclease activity"/>
    <property type="evidence" value="ECO:0007669"/>
    <property type="project" value="UniProtKB-KW"/>
</dbReference>
<accession>A0A6G7VBF9</accession>
<gene>
    <name evidence="2" type="ORF">GWK36_04415</name>
</gene>
<feature type="domain" description="Putative restriction endonuclease" evidence="1">
    <location>
        <begin position="14"/>
        <end position="185"/>
    </location>
</feature>
<protein>
    <submittedName>
        <fullName evidence="2">Uma2 family endonuclease</fullName>
    </submittedName>
</protein>
<evidence type="ECO:0000259" key="1">
    <source>
        <dbReference type="Pfam" id="PF05685"/>
    </source>
</evidence>
<dbReference type="InterPro" id="IPR012296">
    <property type="entry name" value="Nuclease_put_TT1808"/>
</dbReference>
<keyword evidence="2" id="KW-0540">Nuclease</keyword>
<dbReference type="CDD" id="cd06260">
    <property type="entry name" value="DUF820-like"/>
    <property type="match status" value="1"/>
</dbReference>
<dbReference type="AlphaFoldDB" id="A0A6G7VBF9"/>
<keyword evidence="2" id="KW-0255">Endonuclease</keyword>
<proteinExistence type="predicted"/>
<dbReference type="SUPFAM" id="SSF52980">
    <property type="entry name" value="Restriction endonuclease-like"/>
    <property type="match status" value="1"/>
</dbReference>
<dbReference type="KEGG" id="cjap:GWK36_04415"/>
<keyword evidence="3" id="KW-1185">Reference proteome</keyword>